<keyword evidence="1" id="KW-0732">Signal</keyword>
<gene>
    <name evidence="2" type="ORF">N0V83_004913</name>
</gene>
<reference evidence="2" key="1">
    <citation type="submission" date="2022-10" db="EMBL/GenBank/DDBJ databases">
        <title>Tapping the CABI collections for fungal endophytes: first genome assemblies for Collariella, Neodidymelliopsis, Ascochyta clinopodiicola, Didymella pomorum, Didymosphaeria variabile, Neocosmospora piperis and Neocucurbitaria cava.</title>
        <authorList>
            <person name="Hill R."/>
        </authorList>
    </citation>
    <scope>NUCLEOTIDE SEQUENCE</scope>
    <source>
        <strain evidence="2">IMI 356814</strain>
    </source>
</reference>
<dbReference type="EMBL" id="JAPEUY010000008">
    <property type="protein sequence ID" value="KAJ4370395.1"/>
    <property type="molecule type" value="Genomic_DNA"/>
</dbReference>
<protein>
    <submittedName>
        <fullName evidence="2">Uncharacterized protein</fullName>
    </submittedName>
</protein>
<sequence length="83" mass="7995">MQFSIIALAAAFAATTTASYLPTNGTTTAIYPTGTGSLSTATGTGSPSKPTSQIPFTGAAAVPTQMAGSALGLVVVGGVALLF</sequence>
<name>A0A9W9CMN0_9PLEO</name>
<evidence type="ECO:0000313" key="3">
    <source>
        <dbReference type="Proteomes" id="UP001140560"/>
    </source>
</evidence>
<dbReference type="Proteomes" id="UP001140560">
    <property type="component" value="Unassembled WGS sequence"/>
</dbReference>
<accession>A0A9W9CMN0</accession>
<evidence type="ECO:0000313" key="2">
    <source>
        <dbReference type="EMBL" id="KAJ4370395.1"/>
    </source>
</evidence>
<dbReference type="AlphaFoldDB" id="A0A9W9CMN0"/>
<feature type="chain" id="PRO_5040835092" evidence="1">
    <location>
        <begin position="19"/>
        <end position="83"/>
    </location>
</feature>
<proteinExistence type="predicted"/>
<organism evidence="2 3">
    <name type="scientific">Neocucurbitaria cava</name>
    <dbReference type="NCBI Taxonomy" id="798079"/>
    <lineage>
        <taxon>Eukaryota</taxon>
        <taxon>Fungi</taxon>
        <taxon>Dikarya</taxon>
        <taxon>Ascomycota</taxon>
        <taxon>Pezizomycotina</taxon>
        <taxon>Dothideomycetes</taxon>
        <taxon>Pleosporomycetidae</taxon>
        <taxon>Pleosporales</taxon>
        <taxon>Pleosporineae</taxon>
        <taxon>Cucurbitariaceae</taxon>
        <taxon>Neocucurbitaria</taxon>
    </lineage>
</organism>
<keyword evidence="3" id="KW-1185">Reference proteome</keyword>
<comment type="caution">
    <text evidence="2">The sequence shown here is derived from an EMBL/GenBank/DDBJ whole genome shotgun (WGS) entry which is preliminary data.</text>
</comment>
<evidence type="ECO:0000256" key="1">
    <source>
        <dbReference type="SAM" id="SignalP"/>
    </source>
</evidence>
<feature type="signal peptide" evidence="1">
    <location>
        <begin position="1"/>
        <end position="18"/>
    </location>
</feature>